<feature type="chain" id="PRO_5017983439" evidence="9">
    <location>
        <begin position="24"/>
        <end position="275"/>
    </location>
</feature>
<accession>A0A3G6J9F9</accession>
<dbReference type="GO" id="GO:0009834">
    <property type="term" value="P:plant-type secondary cell wall biogenesis"/>
    <property type="evidence" value="ECO:0007669"/>
    <property type="project" value="TreeGrafter"/>
</dbReference>
<keyword evidence="4" id="KW-0449">Lipoprotein</keyword>
<dbReference type="EMBL" id="MH017226">
    <property type="protein sequence ID" value="AZA14771.1"/>
    <property type="molecule type" value="mRNA"/>
</dbReference>
<evidence type="ECO:0000256" key="7">
    <source>
        <dbReference type="ARBA" id="ARBA00024686"/>
    </source>
</evidence>
<dbReference type="InterPro" id="IPR000782">
    <property type="entry name" value="FAS1_domain"/>
</dbReference>
<dbReference type="InterPro" id="IPR045003">
    <property type="entry name" value="FLA_A"/>
</dbReference>
<dbReference type="Pfam" id="PF02469">
    <property type="entry name" value="Fasciclin"/>
    <property type="match status" value="1"/>
</dbReference>
<comment type="subcellular location">
    <subcellularLocation>
        <location evidence="1">Cell membrane</location>
        <topology evidence="1">Lipid-anchor</topology>
        <topology evidence="1">GPI-anchor</topology>
    </subcellularLocation>
</comment>
<evidence type="ECO:0000256" key="1">
    <source>
        <dbReference type="ARBA" id="ARBA00004609"/>
    </source>
</evidence>
<evidence type="ECO:0000256" key="6">
    <source>
        <dbReference type="ARBA" id="ARBA00023136"/>
    </source>
</evidence>
<evidence type="ECO:0000256" key="2">
    <source>
        <dbReference type="ARBA" id="ARBA00007843"/>
    </source>
</evidence>
<keyword evidence="6" id="KW-0472">Membrane</keyword>
<dbReference type="SUPFAM" id="SSF82153">
    <property type="entry name" value="FAS1 domain"/>
    <property type="match status" value="1"/>
</dbReference>
<organism evidence="11">
    <name type="scientific">Pinus taeda</name>
    <name type="common">Loblolly pine</name>
    <dbReference type="NCBI Taxonomy" id="3352"/>
    <lineage>
        <taxon>Eukaryota</taxon>
        <taxon>Viridiplantae</taxon>
        <taxon>Streptophyta</taxon>
        <taxon>Embryophyta</taxon>
        <taxon>Tracheophyta</taxon>
        <taxon>Spermatophyta</taxon>
        <taxon>Pinopsida</taxon>
        <taxon>Pinidae</taxon>
        <taxon>Conifers I</taxon>
        <taxon>Pinales</taxon>
        <taxon>Pinaceae</taxon>
        <taxon>Pinus</taxon>
        <taxon>Pinus subgen. Pinus</taxon>
    </lineage>
</organism>
<dbReference type="PANTHER" id="PTHR32077:SF3">
    <property type="entry name" value="FASCICLIN-LIKE ARABINOGALACTAN PROTEIN 7"/>
    <property type="match status" value="1"/>
</dbReference>
<dbReference type="AlphaFoldDB" id="A0A3G6J9F9"/>
<keyword evidence="5 9" id="KW-0732">Signal</keyword>
<evidence type="ECO:0000256" key="4">
    <source>
        <dbReference type="ARBA" id="ARBA00022622"/>
    </source>
</evidence>
<feature type="compositionally biased region" description="Low complexity" evidence="8">
    <location>
        <begin position="225"/>
        <end position="240"/>
    </location>
</feature>
<dbReference type="SMART" id="SM00554">
    <property type="entry name" value="FAS1"/>
    <property type="match status" value="1"/>
</dbReference>
<evidence type="ECO:0000256" key="9">
    <source>
        <dbReference type="SAM" id="SignalP"/>
    </source>
</evidence>
<keyword evidence="4" id="KW-0325">Glycoprotein</keyword>
<comment type="similarity">
    <text evidence="2">Belongs to the fasciclin-like AGP family.</text>
</comment>
<sequence>MKNSTAVIQIVACLILMVGIVGGSHSHGNVMVSLAAKKSHKLAPTPAPAPAPALANLTQLLSVAGPFSTLLSLLEASELITTLQSQANDTEQGLTIFAPSDPAFSSLSKKTMANLTAEQKKALLLAHCIPKFYTLADFQNFSNPANTMATGNNGGKYNLNITSKNGAVSVSSGYVNTPIASAVYSARPLALYTVGKVLLPEDIFGLPSPSPAPAPSPVSVPAPAPESSSPKGSNSSLPASTPAGGPSVHSAASFLSAQQSIYLILAVAAGSLLLL</sequence>
<evidence type="ECO:0000259" key="10">
    <source>
        <dbReference type="PROSITE" id="PS50213"/>
    </source>
</evidence>
<dbReference type="GO" id="GO:0005886">
    <property type="term" value="C:plasma membrane"/>
    <property type="evidence" value="ECO:0007669"/>
    <property type="project" value="UniProtKB-SubCell"/>
</dbReference>
<dbReference type="GO" id="GO:0098552">
    <property type="term" value="C:side of membrane"/>
    <property type="evidence" value="ECO:0007669"/>
    <property type="project" value="UniProtKB-KW"/>
</dbReference>
<feature type="region of interest" description="Disordered" evidence="8">
    <location>
        <begin position="214"/>
        <end position="244"/>
    </location>
</feature>
<evidence type="ECO:0000313" key="11">
    <source>
        <dbReference type="EMBL" id="AZA14771.1"/>
    </source>
</evidence>
<gene>
    <name evidence="11" type="primary">FLA7</name>
</gene>
<proteinExistence type="evidence at transcript level"/>
<dbReference type="PROSITE" id="PS50213">
    <property type="entry name" value="FAS1"/>
    <property type="match status" value="1"/>
</dbReference>
<comment type="function">
    <text evidence="7">May be a cell surface adhesion protein.</text>
</comment>
<dbReference type="PANTHER" id="PTHR32077">
    <property type="entry name" value="FASCICLIN-LIKE ARABINOGALACTAN PROTEIN"/>
    <property type="match status" value="1"/>
</dbReference>
<feature type="compositionally biased region" description="Pro residues" evidence="8">
    <location>
        <begin position="214"/>
        <end position="224"/>
    </location>
</feature>
<reference evidence="11" key="1">
    <citation type="submission" date="2018-03" db="EMBL/GenBank/DDBJ databases">
        <title>Loblolly pine cDNA sequences associated with carbon metabolism, wood formation, and disease resistance.</title>
        <authorList>
            <person name="Nairn C.J."/>
            <person name="Dean J.F.D."/>
            <person name="Peterson D.G."/>
        </authorList>
    </citation>
    <scope>NUCLEOTIDE SEQUENCE</scope>
    <source>
        <tissue evidence="11">Developing xylem</tissue>
    </source>
</reference>
<name>A0A3G6J9F9_PINTA</name>
<keyword evidence="3" id="KW-1003">Cell membrane</keyword>
<evidence type="ECO:0000256" key="8">
    <source>
        <dbReference type="SAM" id="MobiDB-lite"/>
    </source>
</evidence>
<evidence type="ECO:0000256" key="5">
    <source>
        <dbReference type="ARBA" id="ARBA00022729"/>
    </source>
</evidence>
<keyword evidence="4" id="KW-0336">GPI-anchor</keyword>
<dbReference type="Gene3D" id="2.30.180.10">
    <property type="entry name" value="FAS1 domain"/>
    <property type="match status" value="1"/>
</dbReference>
<evidence type="ECO:0000256" key="3">
    <source>
        <dbReference type="ARBA" id="ARBA00022475"/>
    </source>
</evidence>
<dbReference type="InterPro" id="IPR036378">
    <property type="entry name" value="FAS1_dom_sf"/>
</dbReference>
<feature type="signal peptide" evidence="9">
    <location>
        <begin position="1"/>
        <end position="23"/>
    </location>
</feature>
<protein>
    <submittedName>
        <fullName evidence="11">Fasciclin-like arabinogalactan protein 7</fullName>
    </submittedName>
</protein>
<feature type="domain" description="FAS1" evidence="10">
    <location>
        <begin position="54"/>
        <end position="198"/>
    </location>
</feature>